<keyword evidence="5" id="KW-1185">Reference proteome</keyword>
<evidence type="ECO:0000256" key="1">
    <source>
        <dbReference type="SAM" id="MobiDB-lite"/>
    </source>
</evidence>
<feature type="signal peptide" evidence="2">
    <location>
        <begin position="1"/>
        <end position="19"/>
    </location>
</feature>
<evidence type="ECO:0000313" key="4">
    <source>
        <dbReference type="EMBL" id="QJE94460.1"/>
    </source>
</evidence>
<sequence length="663" mass="73419">MRSLAFTFFLLLLTAAVVATVALGHKGIGLKQVFGTRYTPVGANLFPIEKSELEKIHRIELSGNGVQAECVFENGLWRVTRPWQDRMDPRAAEAILQFTIGTRVVDVIPEGKLDTSKIMLKEGTIGIHIEDKDGKSLARYVLARKTEWTVIDPETEQPDATVFLIPGENNPGNYTYAATGDIHPIFKDGLRHLRDHHPLLFNPLGLETIRIDGSEGELLLSRGDPKSPWRITKPLELRTNPEAVTKLINDLTKLRALRVANPAEVTLPGEDLPGRRRIALKHFGQGHEVILEIYPPKLAESDTVFATVSDRPGAVFELPLKAIAPAALTTELPPASDPNKQPPPTPIKKEAPPAEAMVSVSALPDTVNELRNPMLTNLDLTSLQGILIAPSTGTQILLARDPGKGARWHYRTATGRMELANDFTLARLLRAATTTKVLSFVTDAAVDLAPYGLDRPSLSIRFLSFGNEGFELIFGRSTDGTWHAMRTGTSTVMRLDDQFIRDISSNLWEWRQPGVWAFSEVDLTGIDRKVEGQPPLSLEYRWAEQLWKAKINGIDRSAELVTERANQLLKLLTNLQTESWLSPDDLEANRALARPVMTFELAVKTVDEDGEFSGTKRMSLTLAPASDSPDNRTFFARIGSDPHPFKLGLDTVRRLAVDLFGDD</sequence>
<accession>A0A858RDR2</accession>
<proteinExistence type="predicted"/>
<dbReference type="Pfam" id="PF14238">
    <property type="entry name" value="DUF4340"/>
    <property type="match status" value="1"/>
</dbReference>
<dbReference type="EMBL" id="CP051774">
    <property type="protein sequence ID" value="QJE94460.1"/>
    <property type="molecule type" value="Genomic_DNA"/>
</dbReference>
<dbReference type="AlphaFoldDB" id="A0A858RDR2"/>
<feature type="region of interest" description="Disordered" evidence="1">
    <location>
        <begin position="330"/>
        <end position="354"/>
    </location>
</feature>
<keyword evidence="2" id="KW-0732">Signal</keyword>
<organism evidence="4 5">
    <name type="scientific">Luteolibacter luteus</name>
    <dbReference type="NCBI Taxonomy" id="2728835"/>
    <lineage>
        <taxon>Bacteria</taxon>
        <taxon>Pseudomonadati</taxon>
        <taxon>Verrucomicrobiota</taxon>
        <taxon>Verrucomicrobiia</taxon>
        <taxon>Verrucomicrobiales</taxon>
        <taxon>Verrucomicrobiaceae</taxon>
        <taxon>Luteolibacter</taxon>
    </lineage>
</organism>
<evidence type="ECO:0000256" key="2">
    <source>
        <dbReference type="SAM" id="SignalP"/>
    </source>
</evidence>
<evidence type="ECO:0000259" key="3">
    <source>
        <dbReference type="Pfam" id="PF14238"/>
    </source>
</evidence>
<dbReference type="Proteomes" id="UP000501812">
    <property type="component" value="Chromosome"/>
</dbReference>
<dbReference type="InterPro" id="IPR025641">
    <property type="entry name" value="DUF4340"/>
</dbReference>
<evidence type="ECO:0000313" key="5">
    <source>
        <dbReference type="Proteomes" id="UP000501812"/>
    </source>
</evidence>
<name>A0A858RDR2_9BACT</name>
<dbReference type="KEGG" id="luo:HHL09_01205"/>
<feature type="chain" id="PRO_5032750557" evidence="2">
    <location>
        <begin position="20"/>
        <end position="663"/>
    </location>
</feature>
<gene>
    <name evidence="4" type="ORF">HHL09_01205</name>
</gene>
<dbReference type="RefSeq" id="WP_169452681.1">
    <property type="nucleotide sequence ID" value="NZ_CP051774.1"/>
</dbReference>
<reference evidence="4 5" key="1">
    <citation type="submission" date="2020-04" db="EMBL/GenBank/DDBJ databases">
        <title>Luteolibacter sp. G-1-1-1 isolated from soil.</title>
        <authorList>
            <person name="Dahal R.H."/>
        </authorList>
    </citation>
    <scope>NUCLEOTIDE SEQUENCE [LARGE SCALE GENOMIC DNA]</scope>
    <source>
        <strain evidence="4 5">G-1-1-1</strain>
    </source>
</reference>
<feature type="domain" description="DUF4340" evidence="3">
    <location>
        <begin position="420"/>
        <end position="589"/>
    </location>
</feature>
<protein>
    <submittedName>
        <fullName evidence="4">DUF4340 domain-containing protein</fullName>
    </submittedName>
</protein>